<name>A0A6B0UD10_IXORI</name>
<dbReference type="EMBL" id="GIFC01006648">
    <property type="protein sequence ID" value="MXU88731.1"/>
    <property type="molecule type" value="Transcribed_RNA"/>
</dbReference>
<accession>A0A6B0UD10</accession>
<dbReference type="AlphaFoldDB" id="A0A6B0UD10"/>
<organism evidence="1">
    <name type="scientific">Ixodes ricinus</name>
    <name type="common">Common tick</name>
    <name type="synonym">Acarus ricinus</name>
    <dbReference type="NCBI Taxonomy" id="34613"/>
    <lineage>
        <taxon>Eukaryota</taxon>
        <taxon>Metazoa</taxon>
        <taxon>Ecdysozoa</taxon>
        <taxon>Arthropoda</taxon>
        <taxon>Chelicerata</taxon>
        <taxon>Arachnida</taxon>
        <taxon>Acari</taxon>
        <taxon>Parasitiformes</taxon>
        <taxon>Ixodida</taxon>
        <taxon>Ixodoidea</taxon>
        <taxon>Ixodidae</taxon>
        <taxon>Ixodinae</taxon>
        <taxon>Ixodes</taxon>
    </lineage>
</organism>
<sequence length="103" mass="10324">MVSRLSGSAGRPSSASLLFALAVGGSDLMTAAGVEPATAGALPCPRLLVLTGQKKVLATEPDAWPFTSTGLLSGDEDATAPLAPAAAGPTSRPLFAWEAELFV</sequence>
<protein>
    <submittedName>
        <fullName evidence="1">Putative secreted protein</fullName>
    </submittedName>
</protein>
<evidence type="ECO:0000313" key="1">
    <source>
        <dbReference type="EMBL" id="MXU88731.1"/>
    </source>
</evidence>
<proteinExistence type="predicted"/>
<reference evidence="1" key="1">
    <citation type="submission" date="2019-12" db="EMBL/GenBank/DDBJ databases">
        <title>An insight into the sialome of adult female Ixodes ricinus ticks feeding for 6 days.</title>
        <authorList>
            <person name="Perner J."/>
            <person name="Ribeiro J.M.C."/>
        </authorList>
    </citation>
    <scope>NUCLEOTIDE SEQUENCE</scope>
    <source>
        <strain evidence="1">Semi-engorged</strain>
        <tissue evidence="1">Salivary glands</tissue>
    </source>
</reference>